<dbReference type="RefSeq" id="WP_388040004.1">
    <property type="nucleotide sequence ID" value="NZ_JBHUEK010000025.1"/>
</dbReference>
<keyword evidence="1" id="KW-1133">Transmembrane helix</keyword>
<sequence>MSIVRNVVFSIVSLALFGWGLSSLYFTQIDFADIVKNNPDPPWSIEINMIPIFATILIGTIFAAITLPKLKRKRKSWKRVFLLPTEFEEGDEREKELTGKACRSSYISMWYTFPIISTLFLLYPFISETVPYYPIILFLLYPLIQIIAYFISWKKNY</sequence>
<keyword evidence="1" id="KW-0472">Membrane</keyword>
<accession>A0ABW4MS92</accession>
<feature type="transmembrane region" description="Helical" evidence="1">
    <location>
        <begin position="132"/>
        <end position="151"/>
    </location>
</feature>
<comment type="caution">
    <text evidence="2">The sequence shown here is derived from an EMBL/GenBank/DDBJ whole genome shotgun (WGS) entry which is preliminary data.</text>
</comment>
<evidence type="ECO:0000313" key="2">
    <source>
        <dbReference type="EMBL" id="MFD1780352.1"/>
    </source>
</evidence>
<organism evidence="2 3">
    <name type="scientific">Fredinandcohnia salidurans</name>
    <dbReference type="NCBI Taxonomy" id="2595041"/>
    <lineage>
        <taxon>Bacteria</taxon>
        <taxon>Bacillati</taxon>
        <taxon>Bacillota</taxon>
        <taxon>Bacilli</taxon>
        <taxon>Bacillales</taxon>
        <taxon>Bacillaceae</taxon>
        <taxon>Fredinandcohnia</taxon>
    </lineage>
</organism>
<protein>
    <submittedName>
        <fullName evidence="2">Uncharacterized protein</fullName>
    </submittedName>
</protein>
<keyword evidence="3" id="KW-1185">Reference proteome</keyword>
<evidence type="ECO:0000256" key="1">
    <source>
        <dbReference type="SAM" id="Phobius"/>
    </source>
</evidence>
<name>A0ABW4MS92_9BACI</name>
<reference evidence="3" key="1">
    <citation type="journal article" date="2019" name="Int. J. Syst. Evol. Microbiol.">
        <title>The Global Catalogue of Microorganisms (GCM) 10K type strain sequencing project: providing services to taxonomists for standard genome sequencing and annotation.</title>
        <authorList>
            <consortium name="The Broad Institute Genomics Platform"/>
            <consortium name="The Broad Institute Genome Sequencing Center for Infectious Disease"/>
            <person name="Wu L."/>
            <person name="Ma J."/>
        </authorList>
    </citation>
    <scope>NUCLEOTIDE SEQUENCE [LARGE SCALE GENOMIC DNA]</scope>
    <source>
        <strain evidence="3">CCUG 15531</strain>
    </source>
</reference>
<feature type="transmembrane region" description="Helical" evidence="1">
    <location>
        <begin position="47"/>
        <end position="67"/>
    </location>
</feature>
<proteinExistence type="predicted"/>
<evidence type="ECO:0000313" key="3">
    <source>
        <dbReference type="Proteomes" id="UP001597227"/>
    </source>
</evidence>
<keyword evidence="1" id="KW-0812">Transmembrane</keyword>
<feature type="transmembrane region" description="Helical" evidence="1">
    <location>
        <begin position="7"/>
        <end position="27"/>
    </location>
</feature>
<feature type="transmembrane region" description="Helical" evidence="1">
    <location>
        <begin position="109"/>
        <end position="126"/>
    </location>
</feature>
<gene>
    <name evidence="2" type="ORF">ACFSFW_16935</name>
</gene>
<dbReference type="EMBL" id="JBHUEK010000025">
    <property type="protein sequence ID" value="MFD1780352.1"/>
    <property type="molecule type" value="Genomic_DNA"/>
</dbReference>
<dbReference type="Proteomes" id="UP001597227">
    <property type="component" value="Unassembled WGS sequence"/>
</dbReference>